<keyword evidence="2" id="KW-1185">Reference proteome</keyword>
<protein>
    <submittedName>
        <fullName evidence="1">Uncharacterized protein</fullName>
    </submittedName>
</protein>
<dbReference type="Proteomes" id="UP000024635">
    <property type="component" value="Unassembled WGS sequence"/>
</dbReference>
<sequence length="101" mass="12630">MTVWIGVRTFLEHYKKLCKRDVRSYKYEKRQGMHVWIPDDHKGRKRHRWAEFDDNLDQDENPSGDYLNLYEEKDYLNLYEEKDYLNLYEEKDYLNLFEINV</sequence>
<reference evidence="2" key="1">
    <citation type="journal article" date="2015" name="Nat. Genet.">
        <title>The genome and transcriptome of the zoonotic hookworm Ancylostoma ceylanicum identify infection-specific gene families.</title>
        <authorList>
            <person name="Schwarz E.M."/>
            <person name="Hu Y."/>
            <person name="Antoshechkin I."/>
            <person name="Miller M.M."/>
            <person name="Sternberg P.W."/>
            <person name="Aroian R.V."/>
        </authorList>
    </citation>
    <scope>NUCLEOTIDE SEQUENCE</scope>
    <source>
        <strain evidence="2">HY135</strain>
    </source>
</reference>
<organism evidence="1 2">
    <name type="scientific">Ancylostoma ceylanicum</name>
    <dbReference type="NCBI Taxonomy" id="53326"/>
    <lineage>
        <taxon>Eukaryota</taxon>
        <taxon>Metazoa</taxon>
        <taxon>Ecdysozoa</taxon>
        <taxon>Nematoda</taxon>
        <taxon>Chromadorea</taxon>
        <taxon>Rhabditida</taxon>
        <taxon>Rhabditina</taxon>
        <taxon>Rhabditomorpha</taxon>
        <taxon>Strongyloidea</taxon>
        <taxon>Ancylostomatidae</taxon>
        <taxon>Ancylostomatinae</taxon>
        <taxon>Ancylostoma</taxon>
    </lineage>
</organism>
<dbReference type="EMBL" id="JARK01001464">
    <property type="protein sequence ID" value="EYB98757.1"/>
    <property type="molecule type" value="Genomic_DNA"/>
</dbReference>
<name>A0A016T7V5_9BILA</name>
<comment type="caution">
    <text evidence="1">The sequence shown here is derived from an EMBL/GenBank/DDBJ whole genome shotgun (WGS) entry which is preliminary data.</text>
</comment>
<accession>A0A016T7V5</accession>
<gene>
    <name evidence="1" type="primary">Acey_s0128.g1427</name>
    <name evidence="1" type="ORF">Y032_0128g1427</name>
</gene>
<dbReference type="OrthoDB" id="10588078at2759"/>
<evidence type="ECO:0000313" key="1">
    <source>
        <dbReference type="EMBL" id="EYB98757.1"/>
    </source>
</evidence>
<dbReference type="AlphaFoldDB" id="A0A016T7V5"/>
<evidence type="ECO:0000313" key="2">
    <source>
        <dbReference type="Proteomes" id="UP000024635"/>
    </source>
</evidence>
<proteinExistence type="predicted"/>